<dbReference type="Pfam" id="PF01902">
    <property type="entry name" value="Diphthami_syn_2"/>
    <property type="match status" value="1"/>
</dbReference>
<proteinExistence type="predicted"/>
<gene>
    <name evidence="2" type="ORF">V5J35_004639</name>
</gene>
<dbReference type="RefSeq" id="WP_354009429.1">
    <property type="nucleotide sequence ID" value="NZ_JBEWTA010000001.1"/>
</dbReference>
<dbReference type="Gene3D" id="3.90.1490.10">
    <property type="entry name" value="putative n-type atp pyrophosphatase, domain 2"/>
    <property type="match status" value="1"/>
</dbReference>
<reference evidence="2 3" key="1">
    <citation type="submission" date="2024-06" db="EMBL/GenBank/DDBJ databases">
        <title>Genomic Encyclopedia of Type Strains, Phase V (KMG-V): Genome sequencing to study the core and pangenomes of soil and plant-associated prokaryotes.</title>
        <authorList>
            <person name="Whitman W."/>
        </authorList>
    </citation>
    <scope>NUCLEOTIDE SEQUENCE [LARGE SCALE GENOMIC DNA]</scope>
    <source>
        <strain evidence="2 3">NE40</strain>
    </source>
</reference>
<sequence>MPDNQPANHPYKNQFITSWSGGKDACYALHLAQQSGASPVALFTMLSEDGEHTSAHGLSRSVLQAQANAMGLPILFRSSGWGEYERHLKSVIAESQSQFQANTVVFGDIDLESHKVWFERVTSEAGIQAAFPLWLKSREALLADMLSSNIRTIIVSIQSERLPDHLLGQIMTPQLARDIKNLGICPSGEDGEFHTLVVDAPLFSKPMNISTGTTQSIAHGYTALEVSVV</sequence>
<dbReference type="Gene3D" id="3.40.50.620">
    <property type="entry name" value="HUPs"/>
    <property type="match status" value="1"/>
</dbReference>
<dbReference type="CDD" id="cd01994">
    <property type="entry name" value="AANH_PF0828-like"/>
    <property type="match status" value="1"/>
</dbReference>
<dbReference type="EMBL" id="JBEWTB010000002">
    <property type="protein sequence ID" value="MET4759447.1"/>
    <property type="molecule type" value="Genomic_DNA"/>
</dbReference>
<protein>
    <submittedName>
        <fullName evidence="2">Diphthine-ammonia ligase</fullName>
        <ecNumber evidence="2">6.3.1.14</ecNumber>
    </submittedName>
</protein>
<dbReference type="InterPro" id="IPR002761">
    <property type="entry name" value="Diphthami_syn_dom"/>
</dbReference>
<dbReference type="PANTHER" id="PTHR12196">
    <property type="entry name" value="DOMAIN OF UNKNOWN FUNCTION 71 DUF71 -CONTAINING PROTEIN"/>
    <property type="match status" value="1"/>
</dbReference>
<organism evidence="2 3">
    <name type="scientific">Endozoicomonas lisbonensis</name>
    <dbReference type="NCBI Taxonomy" id="3120522"/>
    <lineage>
        <taxon>Bacteria</taxon>
        <taxon>Pseudomonadati</taxon>
        <taxon>Pseudomonadota</taxon>
        <taxon>Gammaproteobacteria</taxon>
        <taxon>Oceanospirillales</taxon>
        <taxon>Endozoicomonadaceae</taxon>
        <taxon>Endozoicomonas</taxon>
    </lineage>
</organism>
<dbReference type="InterPro" id="IPR030662">
    <property type="entry name" value="DPH6/MJ0570"/>
</dbReference>
<dbReference type="InterPro" id="IPR014729">
    <property type="entry name" value="Rossmann-like_a/b/a_fold"/>
</dbReference>
<evidence type="ECO:0000313" key="2">
    <source>
        <dbReference type="EMBL" id="MET4759447.1"/>
    </source>
</evidence>
<keyword evidence="3" id="KW-1185">Reference proteome</keyword>
<name>A0ABV2SNV5_9GAMM</name>
<dbReference type="Proteomes" id="UP001549366">
    <property type="component" value="Unassembled WGS sequence"/>
</dbReference>
<keyword evidence="2" id="KW-0436">Ligase</keyword>
<evidence type="ECO:0000313" key="3">
    <source>
        <dbReference type="Proteomes" id="UP001549366"/>
    </source>
</evidence>
<dbReference type="NCBIfam" id="TIGR00290">
    <property type="entry name" value="MJ0570_dom"/>
    <property type="match status" value="1"/>
</dbReference>
<accession>A0ABV2SNV5</accession>
<dbReference type="EC" id="6.3.1.14" evidence="2"/>
<feature type="domain" description="Diphthamide synthase" evidence="1">
    <location>
        <begin position="16"/>
        <end position="211"/>
    </location>
</feature>
<dbReference type="PANTHER" id="PTHR12196:SF2">
    <property type="entry name" value="DIPHTHINE--AMMONIA LIGASE"/>
    <property type="match status" value="1"/>
</dbReference>
<dbReference type="GO" id="GO:0017178">
    <property type="term" value="F:diphthine-ammonia ligase activity"/>
    <property type="evidence" value="ECO:0007669"/>
    <property type="project" value="UniProtKB-EC"/>
</dbReference>
<dbReference type="SUPFAM" id="SSF52402">
    <property type="entry name" value="Adenine nucleotide alpha hydrolases-like"/>
    <property type="match status" value="1"/>
</dbReference>
<evidence type="ECO:0000259" key="1">
    <source>
        <dbReference type="Pfam" id="PF01902"/>
    </source>
</evidence>
<comment type="caution">
    <text evidence="2">The sequence shown here is derived from an EMBL/GenBank/DDBJ whole genome shotgun (WGS) entry which is preliminary data.</text>
</comment>